<keyword evidence="2" id="KW-1185">Reference proteome</keyword>
<reference evidence="1" key="1">
    <citation type="submission" date="2021-09" db="EMBL/GenBank/DDBJ databases">
        <title>Isolation and characterization of 3-chlorobenzoate degrading bacteria from soils in Shizuoka.</title>
        <authorList>
            <person name="Ifat A."/>
            <person name="Ogawa N."/>
            <person name="Kimbara K."/>
            <person name="Moriuchi R."/>
            <person name="Dohra H."/>
            <person name="Shintani M."/>
        </authorList>
    </citation>
    <scope>NUCLEOTIDE SEQUENCE</scope>
    <source>
        <strain evidence="1">19CS2-2</strain>
    </source>
</reference>
<accession>A0ACB5QR24</accession>
<organism evidence="1 2">
    <name type="scientific">Caballeronia novacaledonica</name>
    <dbReference type="NCBI Taxonomy" id="1544861"/>
    <lineage>
        <taxon>Bacteria</taxon>
        <taxon>Pseudomonadati</taxon>
        <taxon>Pseudomonadota</taxon>
        <taxon>Betaproteobacteria</taxon>
        <taxon>Burkholderiales</taxon>
        <taxon>Burkholderiaceae</taxon>
        <taxon>Caballeronia</taxon>
    </lineage>
</organism>
<dbReference type="Proteomes" id="UP001055013">
    <property type="component" value="Unassembled WGS sequence"/>
</dbReference>
<comment type="caution">
    <text evidence="1">The sequence shown here is derived from an EMBL/GenBank/DDBJ whole genome shotgun (WGS) entry which is preliminary data.</text>
</comment>
<proteinExistence type="predicted"/>
<protein>
    <submittedName>
        <fullName evidence="1">Uncharacterized protein</fullName>
    </submittedName>
</protein>
<gene>
    <name evidence="1" type="ORF">CBA19CS22_13575</name>
</gene>
<sequence length="35" mass="4009">MVGIDEHDMTRLVFEIRKHRAYLTYETADAPDASG</sequence>
<evidence type="ECO:0000313" key="2">
    <source>
        <dbReference type="Proteomes" id="UP001055013"/>
    </source>
</evidence>
<name>A0ACB5QR24_9BURK</name>
<dbReference type="EMBL" id="BPUR01000006">
    <property type="protein sequence ID" value="GJH17579.1"/>
    <property type="molecule type" value="Genomic_DNA"/>
</dbReference>
<evidence type="ECO:0000313" key="1">
    <source>
        <dbReference type="EMBL" id="GJH17579.1"/>
    </source>
</evidence>